<dbReference type="Proteomes" id="UP001366060">
    <property type="component" value="Unassembled WGS sequence"/>
</dbReference>
<sequence>MKNLYLHVGLSKTGSSALQSWLSLNASVLARQGYYYADLVPSAKEGKITAGNGVALFNACKSEDFVEVERLIADVYFGSYKKAIISSEALQNIPLESISKIKEICDRNKVKVTVLAYVRSAYELFYSNYLQGVKRHGFDYKFGQKGGFSYSMQTKFLKNYLSVFKESLIVNNYDFVKNDIFISFANSCGFNSKLTSIKNKTVNRSLTHNEAEVLRKANAIHRGLFSAEISNYLIDKTPEKKTVVYYREELINKVINNCIDDISWINEQFFIGKKSLDICLYDKTLTPINESNDTVNDVYKIIVEWCLDCQKSSKENGFVEFIRDLGVSIEKNNLDLAYVLMRKAHKLRPNGPFIKNRLAIYEKRLNQI</sequence>
<gene>
    <name evidence="1" type="ORF">V6255_14060</name>
</gene>
<protein>
    <recommendedName>
        <fullName evidence="3">Sulfotransferase domain-containing protein</fullName>
    </recommendedName>
</protein>
<evidence type="ECO:0000313" key="1">
    <source>
        <dbReference type="EMBL" id="MEL0660258.1"/>
    </source>
</evidence>
<dbReference type="RefSeq" id="WP_341628725.1">
    <property type="nucleotide sequence ID" value="NZ_JBAKBA010000037.1"/>
</dbReference>
<proteinExistence type="predicted"/>
<organism evidence="1 2">
    <name type="scientific">Psychromonas arctica</name>
    <dbReference type="NCBI Taxonomy" id="168275"/>
    <lineage>
        <taxon>Bacteria</taxon>
        <taxon>Pseudomonadati</taxon>
        <taxon>Pseudomonadota</taxon>
        <taxon>Gammaproteobacteria</taxon>
        <taxon>Alteromonadales</taxon>
        <taxon>Psychromonadaceae</taxon>
        <taxon>Psychromonas</taxon>
    </lineage>
</organism>
<evidence type="ECO:0000313" key="2">
    <source>
        <dbReference type="Proteomes" id="UP001366060"/>
    </source>
</evidence>
<evidence type="ECO:0008006" key="3">
    <source>
        <dbReference type="Google" id="ProtNLM"/>
    </source>
</evidence>
<keyword evidence="2" id="KW-1185">Reference proteome</keyword>
<dbReference type="EMBL" id="JBAKBA010000037">
    <property type="protein sequence ID" value="MEL0660258.1"/>
    <property type="molecule type" value="Genomic_DNA"/>
</dbReference>
<accession>A0ABU9HEB9</accession>
<reference evidence="1 2" key="1">
    <citation type="submission" date="2024-02" db="EMBL/GenBank/DDBJ databases">
        <title>Bacteria isolated from the canopy kelp, Nereocystis luetkeana.</title>
        <authorList>
            <person name="Pfister C.A."/>
            <person name="Younker I.T."/>
            <person name="Light S.H."/>
        </authorList>
    </citation>
    <scope>NUCLEOTIDE SEQUENCE [LARGE SCALE GENOMIC DNA]</scope>
    <source>
        <strain evidence="1 2">TI.2.07</strain>
    </source>
</reference>
<name>A0ABU9HEB9_9GAMM</name>
<comment type="caution">
    <text evidence="1">The sequence shown here is derived from an EMBL/GenBank/DDBJ whole genome shotgun (WGS) entry which is preliminary data.</text>
</comment>